<evidence type="ECO:0000256" key="7">
    <source>
        <dbReference type="ARBA" id="ARBA00023237"/>
    </source>
</evidence>
<proteinExistence type="inferred from homology"/>
<evidence type="ECO:0000256" key="2">
    <source>
        <dbReference type="ARBA" id="ARBA00006304"/>
    </source>
</evidence>
<dbReference type="PRINTS" id="PR00811">
    <property type="entry name" value="BCTERIALGSPD"/>
</dbReference>
<dbReference type="RefSeq" id="WP_131777269.1">
    <property type="nucleotide sequence ID" value="NZ_BMOB01000010.1"/>
</dbReference>
<dbReference type="GO" id="GO:0009306">
    <property type="term" value="P:protein secretion"/>
    <property type="evidence" value="ECO:0007669"/>
    <property type="project" value="InterPro"/>
</dbReference>
<dbReference type="InterPro" id="IPR004846">
    <property type="entry name" value="T2SS/T3SS_dom"/>
</dbReference>
<dbReference type="Gene3D" id="3.30.1370.120">
    <property type="match status" value="1"/>
</dbReference>
<keyword evidence="6" id="KW-0472">Membrane</keyword>
<evidence type="ECO:0000256" key="6">
    <source>
        <dbReference type="ARBA" id="ARBA00023136"/>
    </source>
</evidence>
<dbReference type="InterPro" id="IPR001775">
    <property type="entry name" value="GspD/PilQ"/>
</dbReference>
<dbReference type="PANTHER" id="PTHR30604:SF1">
    <property type="entry name" value="DNA UTILIZATION PROTEIN HOFQ"/>
    <property type="match status" value="1"/>
</dbReference>
<evidence type="ECO:0000256" key="4">
    <source>
        <dbReference type="ARBA" id="ARBA00022729"/>
    </source>
</evidence>
<comment type="similarity">
    <text evidence="2">Belongs to the bacterial secretin family. PilQ subfamily.</text>
</comment>
<dbReference type="Gene3D" id="3.30.1370.130">
    <property type="match status" value="1"/>
</dbReference>
<evidence type="ECO:0000313" key="11">
    <source>
        <dbReference type="EMBL" id="GGI91132.1"/>
    </source>
</evidence>
<evidence type="ECO:0000256" key="5">
    <source>
        <dbReference type="ARBA" id="ARBA00022927"/>
    </source>
</evidence>
<dbReference type="SMART" id="SM00965">
    <property type="entry name" value="STN"/>
    <property type="match status" value="1"/>
</dbReference>
<dbReference type="GO" id="GO:0009279">
    <property type="term" value="C:cell outer membrane"/>
    <property type="evidence" value="ECO:0007669"/>
    <property type="project" value="UniProtKB-SubCell"/>
</dbReference>
<sequence length="728" mass="79940">MRKFIIVLLLLSAAFTNLHARDNALQSVKVKSMPDNRVRIDFCFAHPLEQLPASFITQKPPRLVLDFINSQLALFDPEDKFKKIELASLIKYRIVSVKDRVRAILDLSDTVAYSGYSSGNVYSLMIKGKSEQLVPQRKEIFVTNRPVNARYGIKNIDFRGTAKNGGRVIINVTDAGIPIEVTQSGKKIEAIFNSTRLPQNLRKRFDVVDFHSPARIVSATQQGKDAKVAILAAGDFGHFAYQVNKQFIIDVFPLTPEEIQAEKLKKKVFTGKRISLNFQDIPVRSVLNLLAEFTGIDIVVSDNVKGNITLRLNDVPWDQALDIILTTQNLDKRRTGNVILVDTAAKFTEREQQELAEIQAAKKLAPIRSELLQINYAKAADIASMLKDKENSLLTDRGTVSVDQRTNTIWLQDTGAQIDEIRELVKKLDVPVKQVLIEARIVNVTKDCAEDIGVRFGVSRPTHLSGTLEGANELAGGTPPADVPIADRLNVDLGALPIDASPASIGIALAKLGNGVLLDLELSALESEGRAEIIASPRLMTTNQQSAVIESGEDIPYQEATSSGATAVAFKKAVLSLKVTPQITPDGKLLMDLQINQDSDSGRRVQGVPIILTKSIETNVLVNNGQTIVLGGIYQQDKNNSVTRVPFLGQLPLVGNLFSRSSARLSNEELLIFITPRIITNNLSITAIKGPPRVYQRGAAVELDKFGKPVGPRPQVMSVTPPRKPWKG</sequence>
<keyword evidence="3 8" id="KW-0813">Transport</keyword>
<evidence type="ECO:0000256" key="9">
    <source>
        <dbReference type="SAM" id="SignalP"/>
    </source>
</evidence>
<dbReference type="InterPro" id="IPR005644">
    <property type="entry name" value="NolW-like"/>
</dbReference>
<dbReference type="PANTHER" id="PTHR30604">
    <property type="entry name" value="PROTEIN TRANSPORT PROTEIN HOFQ"/>
    <property type="match status" value="1"/>
</dbReference>
<gene>
    <name evidence="11" type="primary">pilQ</name>
    <name evidence="11" type="ORF">GCM10007966_19760</name>
</gene>
<evidence type="ECO:0000259" key="10">
    <source>
        <dbReference type="SMART" id="SM00965"/>
    </source>
</evidence>
<dbReference type="InterPro" id="IPR013355">
    <property type="entry name" value="Pilus_4_PilQ"/>
</dbReference>
<keyword evidence="12" id="KW-1185">Reference proteome</keyword>
<feature type="chain" id="PRO_5037089470" evidence="9">
    <location>
        <begin position="21"/>
        <end position="728"/>
    </location>
</feature>
<keyword evidence="7" id="KW-0998">Cell outer membrane</keyword>
<comment type="caution">
    <text evidence="11">The sequence shown here is derived from an EMBL/GenBank/DDBJ whole genome shotgun (WGS) entry which is preliminary data.</text>
</comment>
<keyword evidence="4 9" id="KW-0732">Signal</keyword>
<evidence type="ECO:0000256" key="3">
    <source>
        <dbReference type="ARBA" id="ARBA00022448"/>
    </source>
</evidence>
<dbReference type="InterPro" id="IPR021731">
    <property type="entry name" value="AMIN_dom"/>
</dbReference>
<dbReference type="InterPro" id="IPR011662">
    <property type="entry name" value="Secretin/TonB_short_N"/>
</dbReference>
<dbReference type="InterPro" id="IPR004845">
    <property type="entry name" value="T2SS_GspD_CS"/>
</dbReference>
<organism evidence="11 12">
    <name type="scientific">Legionella impletisoli</name>
    <dbReference type="NCBI Taxonomy" id="343510"/>
    <lineage>
        <taxon>Bacteria</taxon>
        <taxon>Pseudomonadati</taxon>
        <taxon>Pseudomonadota</taxon>
        <taxon>Gammaproteobacteria</taxon>
        <taxon>Legionellales</taxon>
        <taxon>Legionellaceae</taxon>
        <taxon>Legionella</taxon>
    </lineage>
</organism>
<dbReference type="Pfam" id="PF11741">
    <property type="entry name" value="AMIN"/>
    <property type="match status" value="2"/>
</dbReference>
<dbReference type="InterPro" id="IPR038591">
    <property type="entry name" value="NolW-like_sf"/>
</dbReference>
<protein>
    <submittedName>
        <fullName evidence="11">Pilus assembly protein PilQ</fullName>
    </submittedName>
</protein>
<evidence type="ECO:0000313" key="12">
    <source>
        <dbReference type="Proteomes" id="UP000630149"/>
    </source>
</evidence>
<dbReference type="Pfam" id="PF00263">
    <property type="entry name" value="Secretin"/>
    <property type="match status" value="1"/>
</dbReference>
<dbReference type="Gene3D" id="2.60.40.3470">
    <property type="match status" value="1"/>
</dbReference>
<feature type="domain" description="Secretin/TonB short N-terminal" evidence="10">
    <location>
        <begin position="296"/>
        <end position="344"/>
    </location>
</feature>
<dbReference type="Pfam" id="PF07660">
    <property type="entry name" value="STN"/>
    <property type="match status" value="1"/>
</dbReference>
<evidence type="ECO:0000256" key="8">
    <source>
        <dbReference type="RuleBase" id="RU004004"/>
    </source>
</evidence>
<dbReference type="AlphaFoldDB" id="A0A917NEV5"/>
<feature type="signal peptide" evidence="9">
    <location>
        <begin position="1"/>
        <end position="20"/>
    </location>
</feature>
<accession>A0A917NEV5</accession>
<comment type="subcellular location">
    <subcellularLocation>
        <location evidence="1 8">Cell outer membrane</location>
    </subcellularLocation>
</comment>
<dbReference type="EMBL" id="BMOB01000010">
    <property type="protein sequence ID" value="GGI91132.1"/>
    <property type="molecule type" value="Genomic_DNA"/>
</dbReference>
<keyword evidence="5" id="KW-0653">Protein transport</keyword>
<dbReference type="OrthoDB" id="9779724at2"/>
<dbReference type="Pfam" id="PF03958">
    <property type="entry name" value="Secretin_N"/>
    <property type="match status" value="1"/>
</dbReference>
<dbReference type="InterPro" id="IPR051808">
    <property type="entry name" value="Type_IV_pilus_biogenesis"/>
</dbReference>
<evidence type="ECO:0000256" key="1">
    <source>
        <dbReference type="ARBA" id="ARBA00004442"/>
    </source>
</evidence>
<reference evidence="11" key="2">
    <citation type="submission" date="2020-09" db="EMBL/GenBank/DDBJ databases">
        <authorList>
            <person name="Sun Q."/>
            <person name="Ohkuma M."/>
        </authorList>
    </citation>
    <scope>NUCLEOTIDE SEQUENCE</scope>
    <source>
        <strain evidence="11">JCM 13919</strain>
    </source>
</reference>
<dbReference type="NCBIfam" id="TIGR02515">
    <property type="entry name" value="IV_pilus_PilQ"/>
    <property type="match status" value="1"/>
</dbReference>
<name>A0A917NEV5_9GAMM</name>
<reference evidence="11" key="1">
    <citation type="journal article" date="2014" name="Int. J. Syst. Evol. Microbiol.">
        <title>Complete genome sequence of Corynebacterium casei LMG S-19264T (=DSM 44701T), isolated from a smear-ripened cheese.</title>
        <authorList>
            <consortium name="US DOE Joint Genome Institute (JGI-PGF)"/>
            <person name="Walter F."/>
            <person name="Albersmeier A."/>
            <person name="Kalinowski J."/>
            <person name="Ruckert C."/>
        </authorList>
    </citation>
    <scope>NUCLEOTIDE SEQUENCE</scope>
    <source>
        <strain evidence="11">JCM 13919</strain>
    </source>
</reference>
<dbReference type="Proteomes" id="UP000630149">
    <property type="component" value="Unassembled WGS sequence"/>
</dbReference>
<dbReference type="PROSITE" id="PS00875">
    <property type="entry name" value="T2SP_D"/>
    <property type="match status" value="1"/>
</dbReference>